<feature type="transmembrane region" description="Helical" evidence="9">
    <location>
        <begin position="179"/>
        <end position="197"/>
    </location>
</feature>
<evidence type="ECO:0000256" key="1">
    <source>
        <dbReference type="ARBA" id="ARBA00004651"/>
    </source>
</evidence>
<dbReference type="AlphaFoldDB" id="A0A372KPK8"/>
<dbReference type="EMBL" id="QVQY01000001">
    <property type="protein sequence ID" value="RFU52010.1"/>
    <property type="molecule type" value="Genomic_DNA"/>
</dbReference>
<dbReference type="EMBL" id="QVQZ01000001">
    <property type="protein sequence ID" value="RFU54202.1"/>
    <property type="molecule type" value="Genomic_DNA"/>
</dbReference>
<sequence>MNNNGNTGFEINIFYLIKKLWNKKFLIIFVTLFCAALAFLGTLFLIKPTYTATTRFYIVNQSSDNLTPEDLQAVGYLVNDYKEIIVSRDVLADAIEKEDASLSPGELSGMVLVSVPSDTRVISISVEGHNAKEAAGLANAVRQSATEKIKTVTKIEDITVLEEAEEPARPSSPSVKRNLVLGGAAGAFLAIVGVLLLELVNDRVKDPDDIEEILGLPLLGVIPNTEKM</sequence>
<evidence type="ECO:0000313" key="12">
    <source>
        <dbReference type="EMBL" id="RFU52010.1"/>
    </source>
</evidence>
<dbReference type="Proteomes" id="UP000262901">
    <property type="component" value="Unassembled WGS sequence"/>
</dbReference>
<evidence type="ECO:0000313" key="16">
    <source>
        <dbReference type="Proteomes" id="UP000264056"/>
    </source>
</evidence>
<feature type="transmembrane region" description="Helical" evidence="9">
    <location>
        <begin position="25"/>
        <end position="46"/>
    </location>
</feature>
<dbReference type="PANTHER" id="PTHR32309:SF31">
    <property type="entry name" value="CAPSULAR EXOPOLYSACCHARIDE FAMILY"/>
    <property type="match status" value="1"/>
</dbReference>
<reference evidence="14" key="3">
    <citation type="submission" date="2018-08" db="EMBL/GenBank/DDBJ databases">
        <title>Streptococcus chenjunshii sp. nov., isolated from stools sample of the Tibetan antelope in the Qinghai-Tibet plateau, China.</title>
        <authorList>
            <person name="Tian Z."/>
        </authorList>
    </citation>
    <scope>NUCLEOTIDE SEQUENCE [LARGE SCALE GENOMIC DNA]</scope>
    <source>
        <strain evidence="14">Z15</strain>
    </source>
</reference>
<evidence type="ECO:0000313" key="15">
    <source>
        <dbReference type="Proteomes" id="UP000262901"/>
    </source>
</evidence>
<evidence type="ECO:0000259" key="10">
    <source>
        <dbReference type="Pfam" id="PF02706"/>
    </source>
</evidence>
<comment type="function">
    <text evidence="8">Required for CpsD phosphorylation. Involved in the regulation of capsular polysaccharide biosynthesis. May be part of a complex that directs the coordinated polymerization and export to the cell surface of the capsular polysaccharide.</text>
</comment>
<name>A0A372KPK8_9STRE</name>
<organism evidence="13 15">
    <name type="scientific">Streptococcus chenjunshii</name>
    <dbReference type="NCBI Taxonomy" id="2173853"/>
    <lineage>
        <taxon>Bacteria</taxon>
        <taxon>Bacillati</taxon>
        <taxon>Bacillota</taxon>
        <taxon>Bacilli</taxon>
        <taxon>Lactobacillales</taxon>
        <taxon>Streptococcaceae</taxon>
        <taxon>Streptococcus</taxon>
    </lineage>
</organism>
<dbReference type="Proteomes" id="UP000264056">
    <property type="component" value="Unassembled WGS sequence"/>
</dbReference>
<evidence type="ECO:0000256" key="8">
    <source>
        <dbReference type="ARBA" id="ARBA00045736"/>
    </source>
</evidence>
<gene>
    <name evidence="11" type="ORF">DDV21_005250</name>
    <name evidence="12" type="ORF">DDV22_00795</name>
    <name evidence="13" type="ORF">DDV23_01350</name>
</gene>
<evidence type="ECO:0000313" key="11">
    <source>
        <dbReference type="EMBL" id="AXQ78528.1"/>
    </source>
</evidence>
<dbReference type="RefSeq" id="WP_116877299.1">
    <property type="nucleotide sequence ID" value="NZ_CP031733.1"/>
</dbReference>
<proteinExistence type="inferred from homology"/>
<evidence type="ECO:0000256" key="7">
    <source>
        <dbReference type="ARBA" id="ARBA00023136"/>
    </source>
</evidence>
<accession>A0A346NBY3</accession>
<comment type="similarity">
    <text evidence="2">Belongs to the CpsC/CapA family.</text>
</comment>
<evidence type="ECO:0000256" key="6">
    <source>
        <dbReference type="ARBA" id="ARBA00022989"/>
    </source>
</evidence>
<keyword evidence="7 9" id="KW-0472">Membrane</keyword>
<evidence type="ECO:0000256" key="2">
    <source>
        <dbReference type="ARBA" id="ARBA00006683"/>
    </source>
</evidence>
<dbReference type="GO" id="GO:0005886">
    <property type="term" value="C:plasma membrane"/>
    <property type="evidence" value="ECO:0007669"/>
    <property type="project" value="UniProtKB-SubCell"/>
</dbReference>
<keyword evidence="5 9" id="KW-0812">Transmembrane</keyword>
<dbReference type="OrthoDB" id="2360475at2"/>
<keyword evidence="4" id="KW-1003">Cell membrane</keyword>
<evidence type="ECO:0000313" key="14">
    <source>
        <dbReference type="Proteomes" id="UP000246115"/>
    </source>
</evidence>
<evidence type="ECO:0000256" key="5">
    <source>
        <dbReference type="ARBA" id="ARBA00022692"/>
    </source>
</evidence>
<reference evidence="13 15" key="2">
    <citation type="submission" date="2018-08" db="EMBL/GenBank/DDBJ databases">
        <title>Draft genome of Streptococcus sp. nov. Z1.</title>
        <authorList>
            <person name="Tian Z."/>
        </authorList>
    </citation>
    <scope>NUCLEOTIDE SEQUENCE [LARGE SCALE GENOMIC DNA]</scope>
    <source>
        <strain evidence="13">Z1</strain>
        <strain evidence="15">Z1(2018)</strain>
    </source>
</reference>
<evidence type="ECO:0000256" key="3">
    <source>
        <dbReference type="ARBA" id="ARBA00020739"/>
    </source>
</evidence>
<dbReference type="Proteomes" id="UP000246115">
    <property type="component" value="Chromosome"/>
</dbReference>
<dbReference type="InterPro" id="IPR050445">
    <property type="entry name" value="Bact_polysacc_biosynth/exp"/>
</dbReference>
<dbReference type="UniPathway" id="UPA00934"/>
<comment type="subcellular location">
    <subcellularLocation>
        <location evidence="1">Cell membrane</location>
        <topology evidence="1">Multi-pass membrane protein</topology>
    </subcellularLocation>
</comment>
<dbReference type="InterPro" id="IPR003856">
    <property type="entry name" value="LPS_length_determ_N"/>
</dbReference>
<reference evidence="11" key="4">
    <citation type="journal article" date="2019" name="Int. J. Syst. Evol. Microbiol.">
        <title>Streptococcus chenjunshii sp. nov. isolated from feces of Tibetan antelopes.</title>
        <authorList>
            <person name="Tian Z."/>
            <person name="Lu S."/>
            <person name="Jin D."/>
            <person name="Yang J."/>
            <person name="Pu J."/>
            <person name="Lai X.H."/>
            <person name="Bai X.N."/>
            <person name="Wu X.M."/>
            <person name="Li J."/>
            <person name="Wang S."/>
            <person name="Xu J."/>
        </authorList>
    </citation>
    <scope>NUCLEOTIDE SEQUENCE</scope>
    <source>
        <strain evidence="11">Z15</strain>
    </source>
</reference>
<evidence type="ECO:0000313" key="13">
    <source>
        <dbReference type="EMBL" id="RFU54202.1"/>
    </source>
</evidence>
<keyword evidence="6 9" id="KW-1133">Transmembrane helix</keyword>
<dbReference type="EMBL" id="CP031733">
    <property type="protein sequence ID" value="AXQ78528.1"/>
    <property type="molecule type" value="Genomic_DNA"/>
</dbReference>
<dbReference type="GO" id="GO:0045227">
    <property type="term" value="P:capsule polysaccharide biosynthetic process"/>
    <property type="evidence" value="ECO:0007669"/>
    <property type="project" value="UniProtKB-UniPathway"/>
</dbReference>
<dbReference type="PANTHER" id="PTHR32309">
    <property type="entry name" value="TYROSINE-PROTEIN KINASE"/>
    <property type="match status" value="1"/>
</dbReference>
<keyword evidence="16" id="KW-1185">Reference proteome</keyword>
<dbReference type="KEGG" id="schj:DDV21_005250"/>
<reference evidence="12 16" key="1">
    <citation type="submission" date="2018-08" db="EMBL/GenBank/DDBJ databases">
        <title>Draft genome of Streptococcus sp .nov. Z2.</title>
        <authorList>
            <person name="Tian Z."/>
        </authorList>
    </citation>
    <scope>NUCLEOTIDE SEQUENCE [LARGE SCALE GENOMIC DNA]</scope>
    <source>
        <strain evidence="12 16">Z2</strain>
    </source>
</reference>
<evidence type="ECO:0000256" key="9">
    <source>
        <dbReference type="SAM" id="Phobius"/>
    </source>
</evidence>
<dbReference type="Pfam" id="PF02706">
    <property type="entry name" value="Wzz"/>
    <property type="match status" value="1"/>
</dbReference>
<evidence type="ECO:0000256" key="4">
    <source>
        <dbReference type="ARBA" id="ARBA00022475"/>
    </source>
</evidence>
<accession>A0A372KPK8</accession>
<protein>
    <recommendedName>
        <fullName evidence="3">Capsular polysaccharide biosynthesis protein CpsC</fullName>
    </recommendedName>
</protein>
<feature type="domain" description="Polysaccharide chain length determinant N-terminal" evidence="10">
    <location>
        <begin position="10"/>
        <end position="97"/>
    </location>
</feature>